<name>G5H5S0_9BACT</name>
<accession>G5H5S0</accession>
<dbReference type="PATRIC" id="fig|742725.3.peg.319"/>
<dbReference type="OrthoDB" id="9814627at2"/>
<comment type="caution">
    <text evidence="1">The sequence shown here is derived from an EMBL/GenBank/DDBJ whole genome shotgun (WGS) entry which is preliminary data.</text>
</comment>
<protein>
    <recommendedName>
        <fullName evidence="3">YD repeat (Two copies)</fullName>
    </recommendedName>
</protein>
<reference evidence="1 2" key="1">
    <citation type="submission" date="2011-08" db="EMBL/GenBank/DDBJ databases">
        <title>The Genome Sequence of Alistipes indistinctus YIT 12060.</title>
        <authorList>
            <consortium name="The Broad Institute Genome Sequencing Platform"/>
            <person name="Earl A."/>
            <person name="Ward D."/>
            <person name="Feldgarden M."/>
            <person name="Gevers D."/>
            <person name="Morotomi M."/>
            <person name="Young S.K."/>
            <person name="Zeng Q."/>
            <person name="Gargeya S."/>
            <person name="Fitzgerald M."/>
            <person name="Haas B."/>
            <person name="Abouelleil A."/>
            <person name="Alvarado L."/>
            <person name="Arachchi H.M."/>
            <person name="Berlin A."/>
            <person name="Brown A."/>
            <person name="Chapman S.B."/>
            <person name="Chen Z."/>
            <person name="Dunbar C."/>
            <person name="Freedman E."/>
            <person name="Gearin G."/>
            <person name="Gellesch M."/>
            <person name="Goldberg J."/>
            <person name="Griggs A."/>
            <person name="Gujja S."/>
            <person name="Heiman D."/>
            <person name="Howarth C."/>
            <person name="Larson L."/>
            <person name="Lui A."/>
            <person name="MacDonald P.J.P."/>
            <person name="Montmayeur A."/>
            <person name="Murphy C."/>
            <person name="Neiman D."/>
            <person name="Pearson M."/>
            <person name="Priest M."/>
            <person name="Roberts A."/>
            <person name="Saif S."/>
            <person name="Shea T."/>
            <person name="Shenoy N."/>
            <person name="Sisk P."/>
            <person name="Stolte C."/>
            <person name="Sykes S."/>
            <person name="Wortman J."/>
            <person name="Nusbaum C."/>
            <person name="Birren B."/>
        </authorList>
    </citation>
    <scope>NUCLEOTIDE SEQUENCE [LARGE SCALE GENOMIC DNA]</scope>
    <source>
        <strain evidence="1 2">YIT 12060</strain>
    </source>
</reference>
<dbReference type="Gene3D" id="2.180.10.10">
    <property type="entry name" value="RHS repeat-associated core"/>
    <property type="match status" value="1"/>
</dbReference>
<dbReference type="RefSeq" id="WP_009133086.1">
    <property type="nucleotide sequence ID" value="NZ_CP102250.1"/>
</dbReference>
<proteinExistence type="predicted"/>
<dbReference type="AlphaFoldDB" id="G5H5S0"/>
<dbReference type="Pfam" id="PF05593">
    <property type="entry name" value="RHS_repeat"/>
    <property type="match status" value="1"/>
</dbReference>
<dbReference type="InterPro" id="IPR006530">
    <property type="entry name" value="YD"/>
</dbReference>
<dbReference type="GeneID" id="92816702"/>
<evidence type="ECO:0008006" key="3">
    <source>
        <dbReference type="Google" id="ProtNLM"/>
    </source>
</evidence>
<dbReference type="STRING" id="742725.HMPREF9450_00280"/>
<gene>
    <name evidence="1" type="ORF">HMPREF9450_00280</name>
</gene>
<evidence type="ECO:0000313" key="2">
    <source>
        <dbReference type="Proteomes" id="UP000006008"/>
    </source>
</evidence>
<dbReference type="HOGENOM" id="CLU_006833_0_0_10"/>
<dbReference type="Proteomes" id="UP000006008">
    <property type="component" value="Unassembled WGS sequence"/>
</dbReference>
<dbReference type="EMBL" id="ADLD01000003">
    <property type="protein sequence ID" value="EHB93509.1"/>
    <property type="molecule type" value="Genomic_DNA"/>
</dbReference>
<organism evidence="1 2">
    <name type="scientific">Alistipes indistinctus YIT 12060</name>
    <dbReference type="NCBI Taxonomy" id="742725"/>
    <lineage>
        <taxon>Bacteria</taxon>
        <taxon>Pseudomonadati</taxon>
        <taxon>Bacteroidota</taxon>
        <taxon>Bacteroidia</taxon>
        <taxon>Bacteroidales</taxon>
        <taxon>Rikenellaceae</taxon>
        <taxon>Alistipes</taxon>
    </lineage>
</organism>
<sequence length="984" mass="112872">MKRFRPELLCLALFAGMAVPGYSQQNFIPPSPEVAAQIRNINIPVSHYTGTANISVPLYTIQTRDFQIPVQLDYQASGIKVQDCATWVGLGWRLSVPGSITRVVRSGYDEYGFGAGHGALVRDGEWNEALFDAKIDNCDSEADLFYFDIPGKSGLMVCSPEKKFYTVPYQNLKIDYNSSPTAPFYQFVLTDEQGNRYVFDMTEFTYLDTYTSMVTAWSLSQIVSPQGDWIKFDYISGLDLKYSYMAYNRCATYEVTLSPFSRILKEEDNVSFSQDISISPRYLRSIQWPSGKLEFISDDQRAALDIRTRRLTEIKLYAEPDRYVKSFKLTYNTFLNSALQLWKVEETNEEQGASELICHFNYNTEQNLPYRNSLDMDHWGYYNGPNTGNGKMFPAHTVRGHAIEGADRSPRWPYMIANMLTSITYKGGGKKEFEYEQNQLPSGKIVGGVRIKKIKEYASESSVPSVIRYEYLEGEVYDSVPYYTSVDTESPYLANTFTYKINGMSFNTLFDMNGSSVVYPLVKEILPDGSYTLYRYTSFSQYPDSLPEIYTPYVAGMMHEPSSYTSRTYLPRSSFAWQRGLLLQQSVYSADGTLQTRQTNRYDMDAPAKASFLCATMEKSQYPIFGTPTKRFATYKWISKPIYLDSVIVEQGPFLLPSVTSYKYDTTYLHVKEEYVRDARNDLYKTTFKYPCDYDTTSRSGNMFLMLLGMLDAHMTDRSLEVLYYKNDQIVGGRMAVYKVKGNIFSGRLFRKQFDCALKLPRPIPDNEFVHSNHGEGLDMDSRYDTLMTVLAFDDALNPVCTTDKRGGESAYIYGYDQSLPIAVVRNAMTYETPEDYTPSIRQEIFYTSFEEDTASQVKILPLAKTGRKAYQGVYTLPYQGIYQTDFHLSYWISRDEGRTWNKVDQIRNLWGQVTLGEEGAYIDEVRVCPPDARMTTYTHLPGIGMTSQTDPNGNTTYYEYDALGRLSAIRDNERRLLRTYQYQ</sequence>
<dbReference type="eggNOG" id="COG3209">
    <property type="taxonomic scope" value="Bacteria"/>
</dbReference>
<evidence type="ECO:0000313" key="1">
    <source>
        <dbReference type="EMBL" id="EHB93509.1"/>
    </source>
</evidence>
<keyword evidence="2" id="KW-1185">Reference proteome</keyword>
<dbReference type="InterPro" id="IPR031325">
    <property type="entry name" value="RHS_repeat"/>
</dbReference>
<dbReference type="NCBIfam" id="TIGR01643">
    <property type="entry name" value="YD_repeat_2x"/>
    <property type="match status" value="1"/>
</dbReference>